<comment type="function">
    <text evidence="1">DNA polymerase III is a complex, multichain enzyme responsible for most of the replicative synthesis in bacteria. The epsilon subunit contain the editing function and is a proofreading 3'-5' exonuclease.</text>
</comment>
<dbReference type="InterPro" id="IPR036397">
    <property type="entry name" value="RNaseH_sf"/>
</dbReference>
<evidence type="ECO:0000313" key="5">
    <source>
        <dbReference type="Proteomes" id="UP000309544"/>
    </source>
</evidence>
<dbReference type="AlphaFoldDB" id="A0A5C4S4H9"/>
<organism evidence="4 5">
    <name type="scientific">Prosthecochloris vibrioformis</name>
    <name type="common">Chlorobium vibrioforme</name>
    <dbReference type="NCBI Taxonomy" id="1098"/>
    <lineage>
        <taxon>Bacteria</taxon>
        <taxon>Pseudomonadati</taxon>
        <taxon>Chlorobiota</taxon>
        <taxon>Chlorobiia</taxon>
        <taxon>Chlorobiales</taxon>
        <taxon>Chlorobiaceae</taxon>
        <taxon>Prosthecochloris</taxon>
    </lineage>
</organism>
<dbReference type="FunFam" id="3.30.420.10:FF:000045">
    <property type="entry name" value="3'-5' exonuclease DinG"/>
    <property type="match status" value="1"/>
</dbReference>
<keyword evidence="4" id="KW-0378">Hydrolase</keyword>
<dbReference type="Proteomes" id="UP000309544">
    <property type="component" value="Unassembled WGS sequence"/>
</dbReference>
<dbReference type="GO" id="GO:0005829">
    <property type="term" value="C:cytosol"/>
    <property type="evidence" value="ECO:0007669"/>
    <property type="project" value="TreeGrafter"/>
</dbReference>
<dbReference type="Gene3D" id="3.30.420.10">
    <property type="entry name" value="Ribonuclease H-like superfamily/Ribonuclease H"/>
    <property type="match status" value="1"/>
</dbReference>
<proteinExistence type="predicted"/>
<dbReference type="RefSeq" id="WP_139626204.1">
    <property type="nucleotide sequence ID" value="NZ_VDCI01000001.1"/>
</dbReference>
<evidence type="ECO:0000259" key="3">
    <source>
        <dbReference type="SMART" id="SM00479"/>
    </source>
</evidence>
<dbReference type="GO" id="GO:0003887">
    <property type="term" value="F:DNA-directed DNA polymerase activity"/>
    <property type="evidence" value="ECO:0007669"/>
    <property type="project" value="InterPro"/>
</dbReference>
<sequence>MQRSSADSLVVLDFETTGLSPQYGDRAIEIGAVLLEQGKIVDRFQRLMNPGFRISPFIESYTGITNEMLTREPRCEEVMEDFSGFIAGRNIVAHNASFDRKFLDAELKRVHKVFAGECCCSLLVSRRVYQEAPNHKLQTLVSHAGIPETGTFHRALADAEMTAHLWMSMLNRIRQQYGIQQLFLDELGKLSKLGKLYAHSYLSDLAGCR</sequence>
<keyword evidence="5" id="KW-1185">Reference proteome</keyword>
<comment type="subunit">
    <text evidence="2">DNA polymerase III contains a core (composed of alpha, epsilon and theta chains) that associates with a tau subunit. This core dimerizes to form the POLIII' complex. PolIII' associates with the gamma complex (composed of gamma, delta, delta', psi and chi chains) and with the beta chain to form the complete DNA polymerase III complex.</text>
</comment>
<feature type="domain" description="Exonuclease" evidence="3">
    <location>
        <begin position="8"/>
        <end position="175"/>
    </location>
</feature>
<dbReference type="InterPro" id="IPR006054">
    <property type="entry name" value="DnaQ"/>
</dbReference>
<comment type="caution">
    <text evidence="4">The sequence shown here is derived from an EMBL/GenBank/DDBJ whole genome shotgun (WGS) entry which is preliminary data.</text>
</comment>
<name>A0A5C4S4H9_PROVB</name>
<dbReference type="GO" id="GO:0045004">
    <property type="term" value="P:DNA replication proofreading"/>
    <property type="evidence" value="ECO:0007669"/>
    <property type="project" value="TreeGrafter"/>
</dbReference>
<dbReference type="PANTHER" id="PTHR30231">
    <property type="entry name" value="DNA POLYMERASE III SUBUNIT EPSILON"/>
    <property type="match status" value="1"/>
</dbReference>
<keyword evidence="4" id="KW-0269">Exonuclease</keyword>
<dbReference type="InterPro" id="IPR013520">
    <property type="entry name" value="Ribonucl_H"/>
</dbReference>
<dbReference type="GO" id="GO:0003677">
    <property type="term" value="F:DNA binding"/>
    <property type="evidence" value="ECO:0007669"/>
    <property type="project" value="InterPro"/>
</dbReference>
<gene>
    <name evidence="4" type="ORF">FGF68_02870</name>
</gene>
<dbReference type="Pfam" id="PF00929">
    <property type="entry name" value="RNase_T"/>
    <property type="match status" value="1"/>
</dbReference>
<dbReference type="PANTHER" id="PTHR30231:SF37">
    <property type="entry name" value="EXODEOXYRIBONUCLEASE 10"/>
    <property type="match status" value="1"/>
</dbReference>
<evidence type="ECO:0000256" key="1">
    <source>
        <dbReference type="ARBA" id="ARBA00025483"/>
    </source>
</evidence>
<dbReference type="SMART" id="SM00479">
    <property type="entry name" value="EXOIII"/>
    <property type="match status" value="1"/>
</dbReference>
<dbReference type="NCBIfam" id="TIGR00573">
    <property type="entry name" value="dnaq"/>
    <property type="match status" value="1"/>
</dbReference>
<evidence type="ECO:0000313" key="4">
    <source>
        <dbReference type="EMBL" id="TNJ38138.1"/>
    </source>
</evidence>
<evidence type="ECO:0000256" key="2">
    <source>
        <dbReference type="ARBA" id="ARBA00026073"/>
    </source>
</evidence>
<keyword evidence="4" id="KW-0540">Nuclease</keyword>
<dbReference type="GO" id="GO:0008408">
    <property type="term" value="F:3'-5' exonuclease activity"/>
    <property type="evidence" value="ECO:0007669"/>
    <property type="project" value="TreeGrafter"/>
</dbReference>
<dbReference type="CDD" id="cd06127">
    <property type="entry name" value="DEDDh"/>
    <property type="match status" value="1"/>
</dbReference>
<protein>
    <submittedName>
        <fullName evidence="4">3'-5' exonuclease</fullName>
    </submittedName>
</protein>
<dbReference type="SUPFAM" id="SSF53098">
    <property type="entry name" value="Ribonuclease H-like"/>
    <property type="match status" value="1"/>
</dbReference>
<accession>A0A5C4S4H9</accession>
<dbReference type="InterPro" id="IPR012337">
    <property type="entry name" value="RNaseH-like_sf"/>
</dbReference>
<dbReference type="EMBL" id="VDCI01000001">
    <property type="protein sequence ID" value="TNJ38138.1"/>
    <property type="molecule type" value="Genomic_DNA"/>
</dbReference>
<reference evidence="4 5" key="1">
    <citation type="submission" date="2019-05" db="EMBL/GenBank/DDBJ databases">
        <title>Draft Whole-Genome sequence of the green sulfur bacterium Prosthecochloris vibrioformis DSM 260.</title>
        <authorList>
            <person name="Meyer T.E."/>
            <person name="Kyndt J.A."/>
        </authorList>
    </citation>
    <scope>NUCLEOTIDE SEQUENCE [LARGE SCALE GENOMIC DNA]</scope>
    <source>
        <strain evidence="4 5">DSM 260</strain>
    </source>
</reference>